<sequence>MPALETDIATEQAAFDAEVASIEQAWKSPRQAHLKRPYSARTIAGLRNSIPQTYVSSTMADKLWGQLNEHRKHGTCELTYGATDPIQVSQMVKHQQTIYVSGSLCGTSEVSTPGRDAADYPWDTVPKVVDKIFRSQMWHDQRQRQQRFSTPESKRGELENWDYLAPIVADADMGFGGLTSTIKMTKAFVEAGVAMIHMDDLATGMKRFSMGMGRTTVPTSEYVSRLTAVRMQFDIMGPKLGSGAEPVLFIFAFWRYQVREADIYSATTMLMCRCDTATCEFITSVIDPRDHPYILGATKDVPSLTSAISAATTTPDYQWIRNTWKESAGLVTFDEAVKSNTSEEQYKVYTSKLAEKEVTPMSQRRQIAKEVLGKDVFWDWELPRSLEGQYMWAPTIQTVIERASAVAPLGDVTWARIDAPTLSSLTEFHSAMNALFPNRLFGFGYVAGYDFSKAGFSEEEIKHLHKILAKMGVVWQVQPVWVTGALSDVTEKFGKMWQEKGMGMWVREYQRTGWLKGVDGAHKLEWSGGYLADGFAEAVSGRDMAL</sequence>
<dbReference type="EC" id="4.1.3.30" evidence="4"/>
<dbReference type="Pfam" id="PF00463">
    <property type="entry name" value="ICL"/>
    <property type="match status" value="2"/>
</dbReference>
<comment type="similarity">
    <text evidence="2">Belongs to the isocitrate lyase/PEP mutase superfamily. Isocitrate lyase family.</text>
</comment>
<dbReference type="OrthoDB" id="4078635at2759"/>
<evidence type="ECO:0000256" key="3">
    <source>
        <dbReference type="ARBA" id="ARBA00011881"/>
    </source>
</evidence>
<dbReference type="PANTHER" id="PTHR21631">
    <property type="entry name" value="ISOCITRATE LYASE/MALATE SYNTHASE"/>
    <property type="match status" value="1"/>
</dbReference>
<comment type="cofactor">
    <cofactor evidence="6">
        <name>Mg(2+)</name>
        <dbReference type="ChEBI" id="CHEBI:18420"/>
    </cofactor>
    <text evidence="6">Can also use Mn(2+) ion.</text>
</comment>
<dbReference type="PANTHER" id="PTHR21631:SF3">
    <property type="entry name" value="BIFUNCTIONAL GLYOXYLATE CYCLE PROTEIN"/>
    <property type="match status" value="1"/>
</dbReference>
<dbReference type="AlphaFoldDB" id="A0A1L7WUS6"/>
<feature type="binding site" evidence="6">
    <location>
        <position position="170"/>
    </location>
    <ligand>
        <name>Mg(2+)</name>
        <dbReference type="ChEBI" id="CHEBI:18420"/>
    </ligand>
</feature>
<dbReference type="InterPro" id="IPR006254">
    <property type="entry name" value="Isocitrate_lyase"/>
</dbReference>
<dbReference type="GO" id="GO:0019752">
    <property type="term" value="P:carboxylic acid metabolic process"/>
    <property type="evidence" value="ECO:0007669"/>
    <property type="project" value="InterPro"/>
</dbReference>
<dbReference type="SUPFAM" id="SSF51621">
    <property type="entry name" value="Phosphoenolpyruvate/pyruvate domain"/>
    <property type="match status" value="2"/>
</dbReference>
<evidence type="ECO:0000313" key="8">
    <source>
        <dbReference type="Proteomes" id="UP000184330"/>
    </source>
</evidence>
<evidence type="ECO:0000313" key="7">
    <source>
        <dbReference type="EMBL" id="CZR56542.1"/>
    </source>
</evidence>
<dbReference type="InterPro" id="IPR040442">
    <property type="entry name" value="Pyrv_kinase-like_dom_sf"/>
</dbReference>
<accession>A0A1L7WUS6</accession>
<evidence type="ECO:0000256" key="1">
    <source>
        <dbReference type="ARBA" id="ARBA00001050"/>
    </source>
</evidence>
<reference evidence="7 8" key="1">
    <citation type="submission" date="2016-03" db="EMBL/GenBank/DDBJ databases">
        <authorList>
            <person name="Ploux O."/>
        </authorList>
    </citation>
    <scope>NUCLEOTIDE SEQUENCE [LARGE SCALE GENOMIC DNA]</scope>
    <source>
        <strain evidence="7 8">UAMH 11012</strain>
    </source>
</reference>
<comment type="catalytic activity">
    <reaction evidence="1">
        <text>(2S,3R)-3-hydroxybutane-1,2,3-tricarboxylate = pyruvate + succinate</text>
        <dbReference type="Rhea" id="RHEA:16809"/>
        <dbReference type="ChEBI" id="CHEBI:15361"/>
        <dbReference type="ChEBI" id="CHEBI:30031"/>
        <dbReference type="ChEBI" id="CHEBI:57429"/>
        <dbReference type="EC" id="4.1.3.30"/>
    </reaction>
</comment>
<dbReference type="Gene3D" id="1.10.10.850">
    <property type="match status" value="1"/>
</dbReference>
<evidence type="ECO:0000256" key="5">
    <source>
        <dbReference type="ARBA" id="ARBA00023239"/>
    </source>
</evidence>
<dbReference type="InterPro" id="IPR015813">
    <property type="entry name" value="Pyrv/PenolPyrv_kinase-like_dom"/>
</dbReference>
<dbReference type="STRING" id="576137.A0A1L7WUS6"/>
<protein>
    <recommendedName>
        <fullName evidence="4">methylisocitrate lyase</fullName>
        <ecNumber evidence="4">4.1.3.30</ecNumber>
    </recommendedName>
</protein>
<dbReference type="Proteomes" id="UP000184330">
    <property type="component" value="Unassembled WGS sequence"/>
</dbReference>
<keyword evidence="8" id="KW-1185">Reference proteome</keyword>
<keyword evidence="5 7" id="KW-0456">Lyase</keyword>
<proteinExistence type="inferred from homology"/>
<evidence type="ECO:0000256" key="4">
    <source>
        <dbReference type="ARBA" id="ARBA00012260"/>
    </source>
</evidence>
<organism evidence="7 8">
    <name type="scientific">Phialocephala subalpina</name>
    <dbReference type="NCBI Taxonomy" id="576137"/>
    <lineage>
        <taxon>Eukaryota</taxon>
        <taxon>Fungi</taxon>
        <taxon>Dikarya</taxon>
        <taxon>Ascomycota</taxon>
        <taxon>Pezizomycotina</taxon>
        <taxon>Leotiomycetes</taxon>
        <taxon>Helotiales</taxon>
        <taxon>Mollisiaceae</taxon>
        <taxon>Phialocephala</taxon>
        <taxon>Phialocephala fortinii species complex</taxon>
    </lineage>
</organism>
<dbReference type="GO" id="GO:0046421">
    <property type="term" value="F:methylisocitrate lyase activity"/>
    <property type="evidence" value="ECO:0007669"/>
    <property type="project" value="UniProtKB-EC"/>
</dbReference>
<keyword evidence="6" id="KW-0479">Metal-binding</keyword>
<dbReference type="GO" id="GO:0046872">
    <property type="term" value="F:metal ion binding"/>
    <property type="evidence" value="ECO:0007669"/>
    <property type="project" value="UniProtKB-KW"/>
</dbReference>
<evidence type="ECO:0000256" key="2">
    <source>
        <dbReference type="ARBA" id="ARBA00005704"/>
    </source>
</evidence>
<keyword evidence="6" id="KW-0460">Magnesium</keyword>
<dbReference type="EMBL" id="FJOG01000008">
    <property type="protein sequence ID" value="CZR56542.1"/>
    <property type="molecule type" value="Genomic_DNA"/>
</dbReference>
<gene>
    <name evidence="7" type="ORF">PAC_06431</name>
</gene>
<dbReference type="GO" id="GO:0004451">
    <property type="term" value="F:isocitrate lyase activity"/>
    <property type="evidence" value="ECO:0007669"/>
    <property type="project" value="InterPro"/>
</dbReference>
<comment type="subunit">
    <text evidence="3">Homotetramer.</text>
</comment>
<dbReference type="Gene3D" id="3.20.20.60">
    <property type="entry name" value="Phosphoenolpyruvate-binding domains"/>
    <property type="match status" value="2"/>
</dbReference>
<name>A0A1L7WUS6_9HELO</name>
<evidence type="ECO:0000256" key="6">
    <source>
        <dbReference type="PIRSR" id="PIRSR001362-3"/>
    </source>
</evidence>
<dbReference type="PIRSF" id="PIRSF001362">
    <property type="entry name" value="Isocit_lyase"/>
    <property type="match status" value="1"/>
</dbReference>